<dbReference type="InterPro" id="IPR036036">
    <property type="entry name" value="SOCS_box-like_dom_sf"/>
</dbReference>
<feature type="repeat" description="ANK" evidence="4">
    <location>
        <begin position="253"/>
        <end position="285"/>
    </location>
</feature>
<dbReference type="Pfam" id="PF12796">
    <property type="entry name" value="Ank_2"/>
    <property type="match status" value="3"/>
</dbReference>
<keyword evidence="3 4" id="KW-0040">ANK repeat</keyword>
<evidence type="ECO:0000313" key="7">
    <source>
        <dbReference type="Ensembl" id="ENSSLDP00000001136.1"/>
    </source>
</evidence>
<dbReference type="InterPro" id="IPR036770">
    <property type="entry name" value="Ankyrin_rpt-contain_sf"/>
</dbReference>
<feature type="region of interest" description="Disordered" evidence="5">
    <location>
        <begin position="34"/>
        <end position="77"/>
    </location>
</feature>
<dbReference type="FunFam" id="1.10.750.20:FF:000001">
    <property type="entry name" value="Ankyrin repeat and SOCS box containing 1"/>
    <property type="match status" value="1"/>
</dbReference>
<reference evidence="7" key="2">
    <citation type="submission" date="2025-09" db="UniProtKB">
        <authorList>
            <consortium name="Ensembl"/>
        </authorList>
    </citation>
    <scope>IDENTIFICATION</scope>
</reference>
<dbReference type="STRING" id="1841481.ENSSLDP00000001136"/>
<organism evidence="7 8">
    <name type="scientific">Seriola lalandi dorsalis</name>
    <dbReference type="NCBI Taxonomy" id="1841481"/>
    <lineage>
        <taxon>Eukaryota</taxon>
        <taxon>Metazoa</taxon>
        <taxon>Chordata</taxon>
        <taxon>Craniata</taxon>
        <taxon>Vertebrata</taxon>
        <taxon>Euteleostomi</taxon>
        <taxon>Actinopterygii</taxon>
        <taxon>Neopterygii</taxon>
        <taxon>Teleostei</taxon>
        <taxon>Neoteleostei</taxon>
        <taxon>Acanthomorphata</taxon>
        <taxon>Carangaria</taxon>
        <taxon>Carangiformes</taxon>
        <taxon>Carangidae</taxon>
        <taxon>Seriola</taxon>
    </lineage>
</organism>
<evidence type="ECO:0000256" key="1">
    <source>
        <dbReference type="ARBA" id="ARBA00004906"/>
    </source>
</evidence>
<dbReference type="PROSITE" id="PS50225">
    <property type="entry name" value="SOCS"/>
    <property type="match status" value="1"/>
</dbReference>
<dbReference type="PANTHER" id="PTHR24171:SF8">
    <property type="entry name" value="BRCA1-ASSOCIATED RING DOMAIN PROTEIN 1"/>
    <property type="match status" value="1"/>
</dbReference>
<feature type="repeat" description="ANK" evidence="4">
    <location>
        <begin position="456"/>
        <end position="488"/>
    </location>
</feature>
<dbReference type="PROSITE" id="PS50297">
    <property type="entry name" value="ANK_REP_REGION"/>
    <property type="match status" value="9"/>
</dbReference>
<dbReference type="Pfam" id="PF07525">
    <property type="entry name" value="SOCS_box"/>
    <property type="match status" value="1"/>
</dbReference>
<dbReference type="SUPFAM" id="SSF158235">
    <property type="entry name" value="SOCS box-like"/>
    <property type="match status" value="1"/>
</dbReference>
<dbReference type="SMART" id="SM00248">
    <property type="entry name" value="ANK"/>
    <property type="match status" value="11"/>
</dbReference>
<evidence type="ECO:0000256" key="2">
    <source>
        <dbReference type="ARBA" id="ARBA00022737"/>
    </source>
</evidence>
<proteinExistence type="predicted"/>
<evidence type="ECO:0000256" key="3">
    <source>
        <dbReference type="ARBA" id="ARBA00023043"/>
    </source>
</evidence>
<dbReference type="GO" id="GO:0035556">
    <property type="term" value="P:intracellular signal transduction"/>
    <property type="evidence" value="ECO:0007669"/>
    <property type="project" value="InterPro"/>
</dbReference>
<keyword evidence="8" id="KW-1185">Reference proteome</keyword>
<dbReference type="Pfam" id="PF00023">
    <property type="entry name" value="Ank"/>
    <property type="match status" value="1"/>
</dbReference>
<feature type="repeat" description="ANK" evidence="4">
    <location>
        <begin position="352"/>
        <end position="384"/>
    </location>
</feature>
<dbReference type="SUPFAM" id="SSF48403">
    <property type="entry name" value="Ankyrin repeat"/>
    <property type="match status" value="1"/>
</dbReference>
<evidence type="ECO:0000259" key="6">
    <source>
        <dbReference type="PROSITE" id="PS50225"/>
    </source>
</evidence>
<name>A0A3B4WAT0_SERLL</name>
<reference evidence="7" key="1">
    <citation type="submission" date="2025-08" db="UniProtKB">
        <authorList>
            <consortium name="Ensembl"/>
        </authorList>
    </citation>
    <scope>IDENTIFICATION</scope>
</reference>
<dbReference type="Ensembl" id="ENSSLDT00000001210.1">
    <property type="protein sequence ID" value="ENSSLDP00000001136.1"/>
    <property type="gene ID" value="ENSSLDG00000000887.1"/>
</dbReference>
<dbReference type="Gene3D" id="1.10.750.20">
    <property type="entry name" value="SOCS box"/>
    <property type="match status" value="1"/>
</dbReference>
<accession>A0A3B4WAT0</accession>
<sequence>MAVSDLEDYDVYSHLSDEELLQIAVERSLADIHRPPGSDQITSSSSSASAPAAPAVLATPTQTNPNPRQRHDPPRNLYYVPHLQPPPSDPPEVPNCANPPTALSQFLYKGFKSVSLFLREVSPLQALIMNGDAEALMDLVRCRSSSLTDPDDEGWMALHEAAFYGQIQCVRILVRAHPDSVNKCNLKNQTALPLAAERGNVSCVDFLLKHGADPNIANKDQETPLFTACQHLKVAIVDLLLKSGAQVNRCCSQGLSALHEACRHGCLELCRLLLEAGASLQTKNIYGIQPFFTAAQHGHVDVIHLLVKNGADINGQAGDGASPLYEACKNGHVSAVEALLSLRADTNRSTKSGLLPLHVAVQNNHIRIVSLLIPVTSSVRVRRSGISPLHIAAERDRDDIMELLIKSGFNVNAKLSEERSMMYKDRRSTPLYFSIYNGNLEAAEMLLEAGADPNLDIFNPLLIAVRLGRMDMTMLLLKYGADVNAQISTQPSSFPSALLLNMECLPMLKLLLDHGCDARPCFDCPYGHKPHPSEDMQFCEAVSSTSFYRVTGPIISMLLDYVSHVRLCSRLLEVLDSHSGWAPIKLKALPPHPLMQLCRLKIRRLVGVRRLKLLHTLPLPARLIRFLHYDIQYSLT</sequence>
<dbReference type="InterPro" id="IPR001496">
    <property type="entry name" value="SOCS_box"/>
</dbReference>
<feature type="repeat" description="ANK" evidence="4">
    <location>
        <begin position="187"/>
        <end position="219"/>
    </location>
</feature>
<dbReference type="SMART" id="SM00969">
    <property type="entry name" value="SOCS_box"/>
    <property type="match status" value="1"/>
</dbReference>
<evidence type="ECO:0000256" key="4">
    <source>
        <dbReference type="PROSITE-ProRule" id="PRU00023"/>
    </source>
</evidence>
<dbReference type="Proteomes" id="UP000261360">
    <property type="component" value="Unplaced"/>
</dbReference>
<dbReference type="InterPro" id="IPR002110">
    <property type="entry name" value="Ankyrin_rpt"/>
</dbReference>
<dbReference type="UniPathway" id="UPA00143"/>
<evidence type="ECO:0000256" key="5">
    <source>
        <dbReference type="SAM" id="MobiDB-lite"/>
    </source>
</evidence>
<feature type="repeat" description="ANK" evidence="4">
    <location>
        <begin position="220"/>
        <end position="248"/>
    </location>
</feature>
<evidence type="ECO:0000313" key="8">
    <source>
        <dbReference type="Proteomes" id="UP000261360"/>
    </source>
</evidence>
<feature type="compositionally biased region" description="Low complexity" evidence="5">
    <location>
        <begin position="43"/>
        <end position="55"/>
    </location>
</feature>
<dbReference type="GeneTree" id="ENSGT00940000155490"/>
<feature type="repeat" description="ANK" evidence="4">
    <location>
        <begin position="384"/>
        <end position="416"/>
    </location>
</feature>
<comment type="pathway">
    <text evidence="1">Protein modification; protein ubiquitination.</text>
</comment>
<dbReference type="Pfam" id="PF13637">
    <property type="entry name" value="Ank_4"/>
    <property type="match status" value="1"/>
</dbReference>
<protein>
    <submittedName>
        <fullName evidence="7">Ankyrin repeat and SOCS box containing 2a, tandem duplicate 2</fullName>
    </submittedName>
</protein>
<dbReference type="AlphaFoldDB" id="A0A3B4WAT0"/>
<feature type="repeat" description="ANK" evidence="4">
    <location>
        <begin position="286"/>
        <end position="318"/>
    </location>
</feature>
<feature type="repeat" description="ANK" evidence="4">
    <location>
        <begin position="426"/>
        <end position="454"/>
    </location>
</feature>
<keyword evidence="2" id="KW-0677">Repeat</keyword>
<dbReference type="PROSITE" id="PS50088">
    <property type="entry name" value="ANK_REPEAT"/>
    <property type="match status" value="9"/>
</dbReference>
<dbReference type="PRINTS" id="PR01415">
    <property type="entry name" value="ANKYRIN"/>
</dbReference>
<dbReference type="GO" id="GO:0016567">
    <property type="term" value="P:protein ubiquitination"/>
    <property type="evidence" value="ECO:0007669"/>
    <property type="project" value="UniProtKB-UniPathway"/>
</dbReference>
<feature type="repeat" description="ANK" evidence="4">
    <location>
        <begin position="319"/>
        <end position="351"/>
    </location>
</feature>
<dbReference type="PANTHER" id="PTHR24171">
    <property type="entry name" value="ANKYRIN REPEAT DOMAIN-CONTAINING PROTEIN 39-RELATED"/>
    <property type="match status" value="1"/>
</dbReference>
<feature type="domain" description="SOCS box" evidence="6">
    <location>
        <begin position="583"/>
        <end position="629"/>
    </location>
</feature>
<dbReference type="Gene3D" id="1.25.40.20">
    <property type="entry name" value="Ankyrin repeat-containing domain"/>
    <property type="match status" value="3"/>
</dbReference>